<dbReference type="CDD" id="cd06170">
    <property type="entry name" value="LuxR_C_like"/>
    <property type="match status" value="1"/>
</dbReference>
<dbReference type="GO" id="GO:0005524">
    <property type="term" value="F:ATP binding"/>
    <property type="evidence" value="ECO:0007669"/>
    <property type="project" value="UniProtKB-KW"/>
</dbReference>
<evidence type="ECO:0000313" key="4">
    <source>
        <dbReference type="EMBL" id="OEV39587.1"/>
    </source>
</evidence>
<name>A0A1E7NFX7_KITAU</name>
<organism evidence="4 5">
    <name type="scientific">Kitasatospora aureofaciens</name>
    <name type="common">Streptomyces aureofaciens</name>
    <dbReference type="NCBI Taxonomy" id="1894"/>
    <lineage>
        <taxon>Bacteria</taxon>
        <taxon>Bacillati</taxon>
        <taxon>Actinomycetota</taxon>
        <taxon>Actinomycetes</taxon>
        <taxon>Kitasatosporales</taxon>
        <taxon>Streptomycetaceae</taxon>
        <taxon>Kitasatospora</taxon>
    </lineage>
</organism>
<dbReference type="GO" id="GO:0006355">
    <property type="term" value="P:regulation of DNA-templated transcription"/>
    <property type="evidence" value="ECO:0007669"/>
    <property type="project" value="InterPro"/>
</dbReference>
<gene>
    <name evidence="4" type="ORF">HS99_0002610</name>
</gene>
<keyword evidence="1" id="KW-0547">Nucleotide-binding</keyword>
<dbReference type="InterPro" id="IPR036388">
    <property type="entry name" value="WH-like_DNA-bd_sf"/>
</dbReference>
<dbReference type="SUPFAM" id="SSF52540">
    <property type="entry name" value="P-loop containing nucleoside triphosphate hydrolases"/>
    <property type="match status" value="1"/>
</dbReference>
<dbReference type="GO" id="GO:0005737">
    <property type="term" value="C:cytoplasm"/>
    <property type="evidence" value="ECO:0007669"/>
    <property type="project" value="TreeGrafter"/>
</dbReference>
<evidence type="ECO:0000256" key="2">
    <source>
        <dbReference type="ARBA" id="ARBA00022840"/>
    </source>
</evidence>
<evidence type="ECO:0000313" key="5">
    <source>
        <dbReference type="Proteomes" id="UP000037395"/>
    </source>
</evidence>
<dbReference type="SMART" id="SM00421">
    <property type="entry name" value="HTH_LUXR"/>
    <property type="match status" value="1"/>
</dbReference>
<dbReference type="OrthoDB" id="5476461at2"/>
<evidence type="ECO:0000259" key="3">
    <source>
        <dbReference type="PROSITE" id="PS50043"/>
    </source>
</evidence>
<dbReference type="Gene3D" id="1.25.40.10">
    <property type="entry name" value="Tetratricopeptide repeat domain"/>
    <property type="match status" value="1"/>
</dbReference>
<dbReference type="Pfam" id="PF00196">
    <property type="entry name" value="GerE"/>
    <property type="match status" value="1"/>
</dbReference>
<dbReference type="Gene3D" id="1.10.10.10">
    <property type="entry name" value="Winged helix-like DNA-binding domain superfamily/Winged helix DNA-binding domain"/>
    <property type="match status" value="1"/>
</dbReference>
<accession>A0A1E7NFX7</accession>
<dbReference type="SUPFAM" id="SSF46894">
    <property type="entry name" value="C-terminal effector domain of the bipartite response regulators"/>
    <property type="match status" value="1"/>
</dbReference>
<dbReference type="InterPro" id="IPR041664">
    <property type="entry name" value="AAA_16"/>
</dbReference>
<comment type="caution">
    <text evidence="4">The sequence shown here is derived from an EMBL/GenBank/DDBJ whole genome shotgun (WGS) entry which is preliminary data.</text>
</comment>
<dbReference type="GO" id="GO:0004016">
    <property type="term" value="F:adenylate cyclase activity"/>
    <property type="evidence" value="ECO:0007669"/>
    <property type="project" value="TreeGrafter"/>
</dbReference>
<dbReference type="Pfam" id="PF13191">
    <property type="entry name" value="AAA_16"/>
    <property type="match status" value="1"/>
</dbReference>
<sequence>MYMRIPYMVGVTGRGAERALLADLVADVAAGRGGSLLVEGEPGIGKSALLAAPLAAAGAVGCEVLFGQCDELGQRLPLSAMTRLLGVPPRWADPRHAEAAPPSRRPHTCADRDTHLLAADPVAAATEQLLTRVDRLCASGPVVLALEDLQWADETTLLMWRRLCRTAMRRPLLAIGTCRPVPRRPGLARLRRELRPQGGRVLSLDPLSEAGVSELAGVLAGGTPGPRLTARLGSAAGNPLYIRELLDALARGGSLHRAAGTVELSAERGDPGDLRSLTDVIADRLACLSARAQQALRVASLLGPEFSAAELTAAAGSGDLLTVVEEALSAGVLESAGPRLRFRHPLLGEVLHETIPSALRAGLLRRAVQELTAAGAPIERVAALILPAVREADGWEWEWLADHAAQLVDRAPALAADLLEHALRQTDADCPRHHLLADRLAALYFRTGPVERAEQLARSILLATSDRELVGRARWLLAGVALRAGRYQDVEANWQAAVGDPRLGPRWRAGLLALLALARGFQGRLGAGRTAMTEALAEGVRLHSATTIGYALNAGALIRSREGDQAGALALADRALAEIGDDRELVDLRLMLLGHRAVALDGLGRPQEAEETLAHARTLAGRTGETLLSMSLVKIAERHYEHGRWDDAQAVLDEVTDLPQERWQLARHSLRTLISARRDSGQEAAGHPDILDARTVPPTWPVAASYRIVARSLALERTGRPREALQVLAALLAPAYEYDTRRHPEWLAGLVRLALAVDDRRTARTAALASRRNAHIEPLPATRAAAQWCRGLLHDDPARLLVAIDHHRTADRPPDLGNALEDLAVLHAASGDRDAARAAFGEALAVYAELGAVWDARRAAARMRPWGVRAGIRGPRSRPASGRDALTVTEQRVAELVVQGLSNPDIAAMLLLSRRTVETHVSHILGKLGVRSRREVAAATGARSHRAAAR</sequence>
<dbReference type="InterPro" id="IPR016032">
    <property type="entry name" value="Sig_transdc_resp-reg_C-effctor"/>
</dbReference>
<reference evidence="4" key="1">
    <citation type="submission" date="2016-08" db="EMBL/GenBank/DDBJ databases">
        <title>Sequencing, Assembly and Comparative Genomics of S. aureofaciens ATCC 10762.</title>
        <authorList>
            <person name="Gradnigo J.S."/>
            <person name="Johnson N."/>
            <person name="Somerville G.A."/>
        </authorList>
    </citation>
    <scope>NUCLEOTIDE SEQUENCE [LARGE SCALE GENOMIC DNA]</scope>
    <source>
        <strain evidence="4">ATCC 10762</strain>
    </source>
</reference>
<dbReference type="AlphaFoldDB" id="A0A1E7NFX7"/>
<dbReference type="InterPro" id="IPR027417">
    <property type="entry name" value="P-loop_NTPase"/>
</dbReference>
<keyword evidence="2" id="KW-0067">ATP-binding</keyword>
<proteinExistence type="predicted"/>
<dbReference type="SUPFAM" id="SSF48452">
    <property type="entry name" value="TPR-like"/>
    <property type="match status" value="1"/>
</dbReference>
<dbReference type="InterPro" id="IPR011990">
    <property type="entry name" value="TPR-like_helical_dom_sf"/>
</dbReference>
<dbReference type="InterPro" id="IPR000792">
    <property type="entry name" value="Tscrpt_reg_LuxR_C"/>
</dbReference>
<dbReference type="PROSITE" id="PS00622">
    <property type="entry name" value="HTH_LUXR_1"/>
    <property type="match status" value="1"/>
</dbReference>
<dbReference type="EMBL" id="JPRF03000001">
    <property type="protein sequence ID" value="OEV39587.1"/>
    <property type="molecule type" value="Genomic_DNA"/>
</dbReference>
<dbReference type="PANTHER" id="PTHR16305">
    <property type="entry name" value="TESTICULAR SOLUBLE ADENYLYL CYCLASE"/>
    <property type="match status" value="1"/>
</dbReference>
<protein>
    <recommendedName>
        <fullName evidence="3">HTH luxR-type domain-containing protein</fullName>
    </recommendedName>
</protein>
<dbReference type="Proteomes" id="UP000037395">
    <property type="component" value="Unassembled WGS sequence"/>
</dbReference>
<dbReference type="PROSITE" id="PS50043">
    <property type="entry name" value="HTH_LUXR_2"/>
    <property type="match status" value="1"/>
</dbReference>
<feature type="domain" description="HTH luxR-type" evidence="3">
    <location>
        <begin position="879"/>
        <end position="944"/>
    </location>
</feature>
<dbReference type="PANTHER" id="PTHR16305:SF35">
    <property type="entry name" value="TRANSCRIPTIONAL ACTIVATOR DOMAIN"/>
    <property type="match status" value="1"/>
</dbReference>
<dbReference type="GO" id="GO:0003677">
    <property type="term" value="F:DNA binding"/>
    <property type="evidence" value="ECO:0007669"/>
    <property type="project" value="InterPro"/>
</dbReference>
<dbReference type="PRINTS" id="PR00038">
    <property type="entry name" value="HTHLUXR"/>
</dbReference>
<keyword evidence="5" id="KW-1185">Reference proteome</keyword>
<evidence type="ECO:0000256" key="1">
    <source>
        <dbReference type="ARBA" id="ARBA00022741"/>
    </source>
</evidence>